<dbReference type="EMBL" id="CP069112">
    <property type="protein sequence ID" value="QSS62700.1"/>
    <property type="molecule type" value="Genomic_DNA"/>
</dbReference>
<dbReference type="AlphaFoldDB" id="A0A8A1MBX3"/>
<dbReference type="Proteomes" id="UP000663671">
    <property type="component" value="Chromosome 7"/>
</dbReference>
<name>A0A8A1MBX3_AJECA</name>
<accession>A0A8A1MBX3</accession>
<reference evidence="1" key="1">
    <citation type="submission" date="2021-01" db="EMBL/GenBank/DDBJ databases">
        <title>Chromosome-level genome assembly of a human fungal pathogen reveals clustering of transcriptionally co-regulated genes.</title>
        <authorList>
            <person name="Voorhies M."/>
            <person name="Cohen S."/>
            <person name="Shea T.P."/>
            <person name="Petrus S."/>
            <person name="Munoz J.F."/>
            <person name="Poplawski S."/>
            <person name="Goldman W.E."/>
            <person name="Michael T."/>
            <person name="Cuomo C.A."/>
            <person name="Sil A."/>
            <person name="Beyhan S."/>
        </authorList>
    </citation>
    <scope>NUCLEOTIDE SEQUENCE</scope>
    <source>
        <strain evidence="1">WU24</strain>
    </source>
</reference>
<evidence type="ECO:0000313" key="2">
    <source>
        <dbReference type="Proteomes" id="UP000663671"/>
    </source>
</evidence>
<gene>
    <name evidence="1" type="ORF">I7I51_02439</name>
</gene>
<protein>
    <submittedName>
        <fullName evidence="1">Uncharacterized protein</fullName>
    </submittedName>
</protein>
<proteinExistence type="predicted"/>
<organism evidence="1 2">
    <name type="scientific">Ajellomyces capsulatus</name>
    <name type="common">Darling's disease fungus</name>
    <name type="synonym">Histoplasma capsulatum</name>
    <dbReference type="NCBI Taxonomy" id="5037"/>
    <lineage>
        <taxon>Eukaryota</taxon>
        <taxon>Fungi</taxon>
        <taxon>Dikarya</taxon>
        <taxon>Ascomycota</taxon>
        <taxon>Pezizomycotina</taxon>
        <taxon>Eurotiomycetes</taxon>
        <taxon>Eurotiomycetidae</taxon>
        <taxon>Onygenales</taxon>
        <taxon>Ajellomycetaceae</taxon>
        <taxon>Histoplasma</taxon>
    </lineage>
</organism>
<dbReference type="OrthoDB" id="10388393at2759"/>
<evidence type="ECO:0000313" key="1">
    <source>
        <dbReference type="EMBL" id="QSS62700.1"/>
    </source>
</evidence>
<dbReference type="VEuPathDB" id="FungiDB:I7I51_02439"/>
<sequence>MREVLENGLVVVIKMCPCGDPSPNRGLAGPVPQDVRYPRIPLRCFKFTERKGPIRIGLDIVSLARCIGLRGFMDGISTVELGGNPRGISSNICHTPVSFIPFEGLWDYDISSFGIETPSTNIEGPPASAPSVLRILVGIYGPSVPQGESLYEGNEKEMEIPFMPPGEESSLLRYRPKQRSTIQSCGLRCAASLDGNR</sequence>